<dbReference type="OMA" id="NCNWNCE"/>
<feature type="transmembrane region" description="Helical" evidence="3">
    <location>
        <begin position="436"/>
        <end position="456"/>
    </location>
</feature>
<keyword evidence="3" id="KW-1133">Transmembrane helix</keyword>
<dbReference type="InParanoid" id="A0A0V0R1W2"/>
<reference evidence="5 6" key="1">
    <citation type="journal article" date="2015" name="Sci. Rep.">
        <title>Genome of the facultative scuticociliatosis pathogen Pseudocohnilembus persalinus provides insight into its virulence through horizontal gene transfer.</title>
        <authorList>
            <person name="Xiong J."/>
            <person name="Wang G."/>
            <person name="Cheng J."/>
            <person name="Tian M."/>
            <person name="Pan X."/>
            <person name="Warren A."/>
            <person name="Jiang C."/>
            <person name="Yuan D."/>
            <person name="Miao W."/>
        </authorList>
    </citation>
    <scope>NUCLEOTIDE SEQUENCE [LARGE SCALE GENOMIC DNA]</scope>
    <source>
        <strain evidence="5">36N120E</strain>
    </source>
</reference>
<evidence type="ECO:0000256" key="2">
    <source>
        <dbReference type="ARBA" id="ARBA00022801"/>
    </source>
</evidence>
<evidence type="ECO:0008006" key="7">
    <source>
        <dbReference type="Google" id="ProtNLM"/>
    </source>
</evidence>
<dbReference type="OrthoDB" id="282934at2759"/>
<dbReference type="Proteomes" id="UP000054937">
    <property type="component" value="Unassembled WGS sequence"/>
</dbReference>
<dbReference type="AlphaFoldDB" id="A0A0V0R1W2"/>
<proteinExistence type="inferred from homology"/>
<dbReference type="SUPFAM" id="SSF53254">
    <property type="entry name" value="Phosphoglycerate mutase-like"/>
    <property type="match status" value="1"/>
</dbReference>
<dbReference type="PANTHER" id="PTHR11567">
    <property type="entry name" value="ACID PHOSPHATASE-RELATED"/>
    <property type="match status" value="1"/>
</dbReference>
<dbReference type="EMBL" id="LDAU01000063">
    <property type="protein sequence ID" value="KRX08511.1"/>
    <property type="molecule type" value="Genomic_DNA"/>
</dbReference>
<keyword evidence="6" id="KW-1185">Reference proteome</keyword>
<name>A0A0V0R1W2_PSEPJ</name>
<evidence type="ECO:0000313" key="5">
    <source>
        <dbReference type="EMBL" id="KRX08511.1"/>
    </source>
</evidence>
<dbReference type="Pfam" id="PF00328">
    <property type="entry name" value="His_Phos_2"/>
    <property type="match status" value="1"/>
</dbReference>
<evidence type="ECO:0000313" key="6">
    <source>
        <dbReference type="Proteomes" id="UP000054937"/>
    </source>
</evidence>
<evidence type="ECO:0000256" key="1">
    <source>
        <dbReference type="ARBA" id="ARBA00005375"/>
    </source>
</evidence>
<evidence type="ECO:0000256" key="3">
    <source>
        <dbReference type="SAM" id="Phobius"/>
    </source>
</evidence>
<dbReference type="InterPro" id="IPR029033">
    <property type="entry name" value="His_PPase_superfam"/>
</dbReference>
<comment type="caution">
    <text evidence="5">The sequence shown here is derived from an EMBL/GenBank/DDBJ whole genome shotgun (WGS) entry which is preliminary data.</text>
</comment>
<sequence>MFKSTFLLLLLIGVFLINSKLVQVIEIFRHGTRGPLYNIYDWQEQQENMGELLPAGMRQHYELGKQLRKEYIEELEFLSENYDPTKFSIYSTNKNRTIQSAQAQLLGLYPFSYGPELIKDIDNSYYLPPDPSAVWEQLENQEALPNQYDPIPVHTVQKEDLFLSSKCPNKQKFFEQNKHIIQEIYDQVQNLYQPLFKKCSQIFQQDFTNTNQLWDLYDNLYSTISQERKLPEELSQKDLDLLKLAADFEWNITYGTGEYNRIQSSSVFDFIIDIFQNYIKSDQSTNNIKWTMLSGHDTNLIIILSALNYMDLNCTLYQLLPDIYKEKPKICLETPQYASSLIFELHQQYIFSQNDNNNYKYYIKMKYEGNYLPLNLIESCQNEQNIYECQFDNFIQNIQNKSENPHLECGFIEIEQPQDLYTKTIIDMENKSGKDLLLMLLCVISIAISIFLLLTYQKKEQIKIKKQLLQENIDILD</sequence>
<organism evidence="5 6">
    <name type="scientific">Pseudocohnilembus persalinus</name>
    <name type="common">Ciliate</name>
    <dbReference type="NCBI Taxonomy" id="266149"/>
    <lineage>
        <taxon>Eukaryota</taxon>
        <taxon>Sar</taxon>
        <taxon>Alveolata</taxon>
        <taxon>Ciliophora</taxon>
        <taxon>Intramacronucleata</taxon>
        <taxon>Oligohymenophorea</taxon>
        <taxon>Scuticociliatia</taxon>
        <taxon>Philasterida</taxon>
        <taxon>Pseudocohnilembidae</taxon>
        <taxon>Pseudocohnilembus</taxon>
    </lineage>
</organism>
<dbReference type="CDD" id="cd07061">
    <property type="entry name" value="HP_HAP_like"/>
    <property type="match status" value="1"/>
</dbReference>
<dbReference type="InterPro" id="IPR050645">
    <property type="entry name" value="Histidine_acid_phosphatase"/>
</dbReference>
<dbReference type="Gene3D" id="3.40.50.1240">
    <property type="entry name" value="Phosphoglycerate mutase-like"/>
    <property type="match status" value="1"/>
</dbReference>
<keyword evidence="3" id="KW-0812">Transmembrane</keyword>
<keyword evidence="2" id="KW-0378">Hydrolase</keyword>
<dbReference type="GO" id="GO:0016791">
    <property type="term" value="F:phosphatase activity"/>
    <property type="evidence" value="ECO:0007669"/>
    <property type="project" value="TreeGrafter"/>
</dbReference>
<feature type="signal peptide" evidence="4">
    <location>
        <begin position="1"/>
        <end position="19"/>
    </location>
</feature>
<evidence type="ECO:0000256" key="4">
    <source>
        <dbReference type="SAM" id="SignalP"/>
    </source>
</evidence>
<keyword evidence="4" id="KW-0732">Signal</keyword>
<dbReference type="InterPro" id="IPR000560">
    <property type="entry name" value="His_Pase_clade-2"/>
</dbReference>
<gene>
    <name evidence="5" type="ORF">PPERSA_12992</name>
</gene>
<feature type="chain" id="PRO_5006867657" description="Histidine phosphatase superfamily, clade-2" evidence="4">
    <location>
        <begin position="20"/>
        <end position="477"/>
    </location>
</feature>
<dbReference type="PROSITE" id="PS00616">
    <property type="entry name" value="HIS_ACID_PHOSPHAT_1"/>
    <property type="match status" value="1"/>
</dbReference>
<dbReference type="PANTHER" id="PTHR11567:SF110">
    <property type="entry name" value="2-PHOSPHOXYLOSE PHOSPHATASE 1"/>
    <property type="match status" value="1"/>
</dbReference>
<dbReference type="InterPro" id="IPR033379">
    <property type="entry name" value="Acid_Pase_AS"/>
</dbReference>
<protein>
    <recommendedName>
        <fullName evidence="7">Histidine phosphatase superfamily, clade-2</fullName>
    </recommendedName>
</protein>
<comment type="similarity">
    <text evidence="1">Belongs to the histidine acid phosphatase family.</text>
</comment>
<keyword evidence="3" id="KW-0472">Membrane</keyword>
<accession>A0A0V0R1W2</accession>